<keyword evidence="3" id="KW-0560">Oxidoreductase</keyword>
<dbReference type="Gene3D" id="3.90.180.10">
    <property type="entry name" value="Medium-chain alcohol dehydrogenases, catalytic domain"/>
    <property type="match status" value="1"/>
</dbReference>
<evidence type="ECO:0000256" key="1">
    <source>
        <dbReference type="ARBA" id="ARBA00022723"/>
    </source>
</evidence>
<dbReference type="SUPFAM" id="SSF51735">
    <property type="entry name" value="NAD(P)-binding Rossmann-fold domains"/>
    <property type="match status" value="1"/>
</dbReference>
<dbReference type="Pfam" id="PF00107">
    <property type="entry name" value="ADH_zinc_N"/>
    <property type="match status" value="1"/>
</dbReference>
<dbReference type="Gene3D" id="3.40.50.720">
    <property type="entry name" value="NAD(P)-binding Rossmann-like Domain"/>
    <property type="match status" value="1"/>
</dbReference>
<evidence type="ECO:0000256" key="2">
    <source>
        <dbReference type="ARBA" id="ARBA00022833"/>
    </source>
</evidence>
<dbReference type="InterPro" id="IPR013149">
    <property type="entry name" value="ADH-like_C"/>
</dbReference>
<dbReference type="GO" id="GO:0016491">
    <property type="term" value="F:oxidoreductase activity"/>
    <property type="evidence" value="ECO:0007669"/>
    <property type="project" value="UniProtKB-KW"/>
</dbReference>
<protein>
    <recommendedName>
        <fullName evidence="4">Enoyl reductase (ER) domain-containing protein</fullName>
    </recommendedName>
</protein>
<evidence type="ECO:0000259" key="4">
    <source>
        <dbReference type="SMART" id="SM00829"/>
    </source>
</evidence>
<accession>A0A382CJV6</accession>
<keyword evidence="1" id="KW-0479">Metal-binding</keyword>
<dbReference type="PROSITE" id="PS00059">
    <property type="entry name" value="ADH_ZINC"/>
    <property type="match status" value="1"/>
</dbReference>
<dbReference type="SUPFAM" id="SSF50129">
    <property type="entry name" value="GroES-like"/>
    <property type="match status" value="1"/>
</dbReference>
<evidence type="ECO:0000313" key="5">
    <source>
        <dbReference type="EMBL" id="SVB26092.1"/>
    </source>
</evidence>
<dbReference type="InterPro" id="IPR020843">
    <property type="entry name" value="ER"/>
</dbReference>
<gene>
    <name evidence="5" type="ORF">METZ01_LOCUS178946</name>
</gene>
<dbReference type="InterPro" id="IPR011032">
    <property type="entry name" value="GroES-like_sf"/>
</dbReference>
<dbReference type="InterPro" id="IPR013154">
    <property type="entry name" value="ADH-like_N"/>
</dbReference>
<dbReference type="PANTHER" id="PTHR43401">
    <property type="entry name" value="L-THREONINE 3-DEHYDROGENASE"/>
    <property type="match status" value="1"/>
</dbReference>
<sequence length="343" mass="36253">MKGVVYLGDSEVEVREFPQPEPGPGQIVIESKAAGLCGSDLHKYHCSRAWAQERNGMISGHEPTGIVAAVGPHVEWPSIGDRVCVYHRLGCGHCAPCRSGYAAFCDVGSGAFGRTQDGSHADYMLADARYCLPLPEEVSFAVGTQLACTAGTSFAALRKIPSHSGDTLVVFGLGPVGLSGLLLGLGMGYRGIGVDTHPYRVEQARKVGKGLVIDAAKDNPIEAIRDATGGKGVGGVLECSGNPDAQRQAATVASRGATIVYVGGGGSPDLSVDFADVLQKDLTIRSNSVFSMASYSDEVEFLLRHPIPLDEIITHRFKLEQAVEAFSLFDSGASGKVIFEWEQ</sequence>
<dbReference type="InterPro" id="IPR050129">
    <property type="entry name" value="Zn_alcohol_dh"/>
</dbReference>
<dbReference type="PANTHER" id="PTHR43401:SF2">
    <property type="entry name" value="L-THREONINE 3-DEHYDROGENASE"/>
    <property type="match status" value="1"/>
</dbReference>
<organism evidence="5">
    <name type="scientific">marine metagenome</name>
    <dbReference type="NCBI Taxonomy" id="408172"/>
    <lineage>
        <taxon>unclassified sequences</taxon>
        <taxon>metagenomes</taxon>
        <taxon>ecological metagenomes</taxon>
    </lineage>
</organism>
<reference evidence="5" key="1">
    <citation type="submission" date="2018-05" db="EMBL/GenBank/DDBJ databases">
        <authorList>
            <person name="Lanie J.A."/>
            <person name="Ng W.-L."/>
            <person name="Kazmierczak K.M."/>
            <person name="Andrzejewski T.M."/>
            <person name="Davidsen T.M."/>
            <person name="Wayne K.J."/>
            <person name="Tettelin H."/>
            <person name="Glass J.I."/>
            <person name="Rusch D."/>
            <person name="Podicherti R."/>
            <person name="Tsui H.-C.T."/>
            <person name="Winkler M.E."/>
        </authorList>
    </citation>
    <scope>NUCLEOTIDE SEQUENCE</scope>
</reference>
<feature type="domain" description="Enoyl reductase (ER)" evidence="4">
    <location>
        <begin position="8"/>
        <end position="339"/>
    </location>
</feature>
<proteinExistence type="predicted"/>
<evidence type="ECO:0000256" key="3">
    <source>
        <dbReference type="ARBA" id="ARBA00023002"/>
    </source>
</evidence>
<dbReference type="Pfam" id="PF08240">
    <property type="entry name" value="ADH_N"/>
    <property type="match status" value="1"/>
</dbReference>
<dbReference type="EMBL" id="UINC01034753">
    <property type="protein sequence ID" value="SVB26092.1"/>
    <property type="molecule type" value="Genomic_DNA"/>
</dbReference>
<dbReference type="GO" id="GO:0008270">
    <property type="term" value="F:zinc ion binding"/>
    <property type="evidence" value="ECO:0007669"/>
    <property type="project" value="InterPro"/>
</dbReference>
<name>A0A382CJV6_9ZZZZ</name>
<dbReference type="InterPro" id="IPR002328">
    <property type="entry name" value="ADH_Zn_CS"/>
</dbReference>
<keyword evidence="2" id="KW-0862">Zinc</keyword>
<dbReference type="InterPro" id="IPR036291">
    <property type="entry name" value="NAD(P)-bd_dom_sf"/>
</dbReference>
<dbReference type="SMART" id="SM00829">
    <property type="entry name" value="PKS_ER"/>
    <property type="match status" value="1"/>
</dbReference>
<dbReference type="AlphaFoldDB" id="A0A382CJV6"/>